<dbReference type="PANTHER" id="PTHR11260:SF773">
    <property type="entry name" value="GLUTATHIONE S-TRANSFERASE U26"/>
    <property type="match status" value="1"/>
</dbReference>
<evidence type="ECO:0000313" key="7">
    <source>
        <dbReference type="EMBL" id="KAF3449952.1"/>
    </source>
</evidence>
<dbReference type="SUPFAM" id="SSF52833">
    <property type="entry name" value="Thioredoxin-like"/>
    <property type="match status" value="1"/>
</dbReference>
<evidence type="ECO:0000259" key="6">
    <source>
        <dbReference type="PROSITE" id="PS50405"/>
    </source>
</evidence>
<dbReference type="PANTHER" id="PTHR11260">
    <property type="entry name" value="GLUTATHIONE S-TRANSFERASE, GST, SUPERFAMILY, GST DOMAIN CONTAINING"/>
    <property type="match status" value="1"/>
</dbReference>
<dbReference type="InterPro" id="IPR036282">
    <property type="entry name" value="Glutathione-S-Trfase_C_sf"/>
</dbReference>
<dbReference type="InterPro" id="IPR004046">
    <property type="entry name" value="GST_C"/>
</dbReference>
<dbReference type="GO" id="GO:0005737">
    <property type="term" value="C:cytoplasm"/>
    <property type="evidence" value="ECO:0007669"/>
    <property type="project" value="TreeGrafter"/>
</dbReference>
<reference evidence="7" key="1">
    <citation type="submission" date="2020-03" db="EMBL/GenBank/DDBJ databases">
        <title>A high-quality chromosome-level genome assembly of a woody plant with both climbing and erect habits, Rhamnella rubrinervis.</title>
        <authorList>
            <person name="Lu Z."/>
            <person name="Yang Y."/>
            <person name="Zhu X."/>
            <person name="Sun Y."/>
        </authorList>
    </citation>
    <scope>NUCLEOTIDE SEQUENCE</scope>
    <source>
        <strain evidence="7">BYM</strain>
        <tissue evidence="7">Leaf</tissue>
    </source>
</reference>
<dbReference type="OrthoDB" id="202840at2759"/>
<dbReference type="PROSITE" id="PS50405">
    <property type="entry name" value="GST_CTER"/>
    <property type="match status" value="1"/>
</dbReference>
<dbReference type="Proteomes" id="UP000796880">
    <property type="component" value="Unassembled WGS sequence"/>
</dbReference>
<dbReference type="InterPro" id="IPR010987">
    <property type="entry name" value="Glutathione-S-Trfase_C-like"/>
</dbReference>
<dbReference type="SFLD" id="SFLDG01152">
    <property type="entry name" value="Main.3:_Omega-_and_Tau-like"/>
    <property type="match status" value="1"/>
</dbReference>
<proteinExistence type="inferred from homology"/>
<dbReference type="SFLD" id="SFLDS00019">
    <property type="entry name" value="Glutathione_Transferase_(cytos"/>
    <property type="match status" value="1"/>
</dbReference>
<dbReference type="GO" id="GO:0004364">
    <property type="term" value="F:glutathione transferase activity"/>
    <property type="evidence" value="ECO:0007669"/>
    <property type="project" value="UniProtKB-EC"/>
</dbReference>
<dbReference type="InterPro" id="IPR040079">
    <property type="entry name" value="Glutathione_S-Trfase"/>
</dbReference>
<dbReference type="CDD" id="cd03185">
    <property type="entry name" value="GST_C_Tau"/>
    <property type="match status" value="1"/>
</dbReference>
<dbReference type="GO" id="GO:0006749">
    <property type="term" value="P:glutathione metabolic process"/>
    <property type="evidence" value="ECO:0007669"/>
    <property type="project" value="InterPro"/>
</dbReference>
<protein>
    <recommendedName>
        <fullName evidence="1">glutathione transferase</fullName>
        <ecNumber evidence="1">2.5.1.18</ecNumber>
    </recommendedName>
</protein>
<dbReference type="AlphaFoldDB" id="A0A8K0HCC1"/>
<dbReference type="InterPro" id="IPR004045">
    <property type="entry name" value="Glutathione_S-Trfase_N"/>
</dbReference>
<evidence type="ECO:0000256" key="3">
    <source>
        <dbReference type="ARBA" id="ARBA00047960"/>
    </source>
</evidence>
<dbReference type="Gene3D" id="1.20.1050.10">
    <property type="match status" value="1"/>
</dbReference>
<feature type="domain" description="GST N-terminal" evidence="5">
    <location>
        <begin position="6"/>
        <end position="87"/>
    </location>
</feature>
<dbReference type="Pfam" id="PF00043">
    <property type="entry name" value="GST_C"/>
    <property type="match status" value="1"/>
</dbReference>
<dbReference type="InterPro" id="IPR045074">
    <property type="entry name" value="GST_C_Tau"/>
</dbReference>
<evidence type="ECO:0000256" key="2">
    <source>
        <dbReference type="ARBA" id="ARBA00022679"/>
    </source>
</evidence>
<dbReference type="SFLD" id="SFLDG00358">
    <property type="entry name" value="Main_(cytGST)"/>
    <property type="match status" value="1"/>
</dbReference>
<evidence type="ECO:0000256" key="1">
    <source>
        <dbReference type="ARBA" id="ARBA00012452"/>
    </source>
</evidence>
<comment type="caution">
    <text evidence="7">The sequence shown here is derived from an EMBL/GenBank/DDBJ whole genome shotgun (WGS) entry which is preliminary data.</text>
</comment>
<keyword evidence="8" id="KW-1185">Reference proteome</keyword>
<dbReference type="PROSITE" id="PS50404">
    <property type="entry name" value="GST_NTER"/>
    <property type="match status" value="1"/>
</dbReference>
<feature type="domain" description="GST C-terminal" evidence="6">
    <location>
        <begin position="95"/>
        <end position="221"/>
    </location>
</feature>
<comment type="catalytic activity">
    <reaction evidence="3">
        <text>RX + glutathione = an S-substituted glutathione + a halide anion + H(+)</text>
        <dbReference type="Rhea" id="RHEA:16437"/>
        <dbReference type="ChEBI" id="CHEBI:15378"/>
        <dbReference type="ChEBI" id="CHEBI:16042"/>
        <dbReference type="ChEBI" id="CHEBI:17792"/>
        <dbReference type="ChEBI" id="CHEBI:57925"/>
        <dbReference type="ChEBI" id="CHEBI:90779"/>
        <dbReference type="EC" id="2.5.1.18"/>
    </reaction>
</comment>
<comment type="similarity">
    <text evidence="4">Belongs to the GST superfamily.</text>
</comment>
<organism evidence="7 8">
    <name type="scientific">Rhamnella rubrinervis</name>
    <dbReference type="NCBI Taxonomy" id="2594499"/>
    <lineage>
        <taxon>Eukaryota</taxon>
        <taxon>Viridiplantae</taxon>
        <taxon>Streptophyta</taxon>
        <taxon>Embryophyta</taxon>
        <taxon>Tracheophyta</taxon>
        <taxon>Spermatophyta</taxon>
        <taxon>Magnoliopsida</taxon>
        <taxon>eudicotyledons</taxon>
        <taxon>Gunneridae</taxon>
        <taxon>Pentapetalae</taxon>
        <taxon>rosids</taxon>
        <taxon>fabids</taxon>
        <taxon>Rosales</taxon>
        <taxon>Rhamnaceae</taxon>
        <taxon>rhamnoid group</taxon>
        <taxon>Rhamneae</taxon>
        <taxon>Rhamnella</taxon>
    </lineage>
</organism>
<dbReference type="InterPro" id="IPR036249">
    <property type="entry name" value="Thioredoxin-like_sf"/>
</dbReference>
<evidence type="ECO:0000259" key="5">
    <source>
        <dbReference type="PROSITE" id="PS50404"/>
    </source>
</evidence>
<dbReference type="EC" id="2.5.1.18" evidence="1"/>
<evidence type="ECO:0000313" key="8">
    <source>
        <dbReference type="Proteomes" id="UP000796880"/>
    </source>
</evidence>
<evidence type="ECO:0000256" key="4">
    <source>
        <dbReference type="RuleBase" id="RU003494"/>
    </source>
</evidence>
<dbReference type="InterPro" id="IPR045073">
    <property type="entry name" value="Omega/Tau-like"/>
</dbReference>
<keyword evidence="2" id="KW-0808">Transferase</keyword>
<gene>
    <name evidence="7" type="ORF">FNV43_RR06031</name>
</gene>
<dbReference type="SUPFAM" id="SSF47616">
    <property type="entry name" value="GST C-terminal domain-like"/>
    <property type="match status" value="1"/>
</dbReference>
<dbReference type="Gene3D" id="3.40.30.10">
    <property type="entry name" value="Glutaredoxin"/>
    <property type="match status" value="1"/>
</dbReference>
<accession>A0A8K0HCC1</accession>
<sequence length="223" mass="25833">MRDNKSDVVVVDFWANGFGMRVRIALEEKGIKYYYKEEDLRISQRSQLVLKMNPVRKSVPILIYKGNPVCDSAVILEFIDEMWKEDGSPHLLPEDACERALTRFWVHFIDKKLFSTQTNLLKSKGEAKEQGKNELLADLKLLEGFLGDKLYFGGNKFGFLDIAFIPFSSMFNGYESHGNFKLEDECPKLTAWVKRCVARESVSKVLPNSLEMYELHKKWYGIE</sequence>
<name>A0A8K0HCC1_9ROSA</name>
<dbReference type="Pfam" id="PF02798">
    <property type="entry name" value="GST_N"/>
    <property type="match status" value="1"/>
</dbReference>
<dbReference type="EMBL" id="VOIH02000003">
    <property type="protein sequence ID" value="KAF3449952.1"/>
    <property type="molecule type" value="Genomic_DNA"/>
</dbReference>